<dbReference type="EMBL" id="MLJW01000056">
    <property type="protein sequence ID" value="OIR04544.1"/>
    <property type="molecule type" value="Genomic_DNA"/>
</dbReference>
<dbReference type="SUPFAM" id="SSF51735">
    <property type="entry name" value="NAD(P)-binding Rossmann-fold domains"/>
    <property type="match status" value="1"/>
</dbReference>
<dbReference type="GO" id="GO:0008839">
    <property type="term" value="F:4-hydroxy-tetrahydrodipicolinate reductase"/>
    <property type="evidence" value="ECO:0007669"/>
    <property type="project" value="UniProtKB-EC"/>
</dbReference>
<keyword evidence="2" id="KW-0028">Amino-acid biosynthesis</keyword>
<dbReference type="PANTHER" id="PTHR20836">
    <property type="entry name" value="DIHYDRODIPICOLINATE REDUCTASE"/>
    <property type="match status" value="1"/>
</dbReference>
<evidence type="ECO:0000256" key="8">
    <source>
        <dbReference type="ARBA" id="ARBA00037922"/>
    </source>
</evidence>
<comment type="caution">
    <text evidence="14">The sequence shown here is derived from an EMBL/GenBank/DDBJ whole genome shotgun (WGS) entry which is preliminary data.</text>
</comment>
<comment type="catalytic activity">
    <reaction evidence="11">
        <text>(S)-2,3,4,5-tetrahydrodipicolinate + NAD(+) + H2O = (2S,4S)-4-hydroxy-2,3,4,5-tetrahydrodipicolinate + NADH + H(+)</text>
        <dbReference type="Rhea" id="RHEA:35323"/>
        <dbReference type="ChEBI" id="CHEBI:15377"/>
        <dbReference type="ChEBI" id="CHEBI:15378"/>
        <dbReference type="ChEBI" id="CHEBI:16845"/>
        <dbReference type="ChEBI" id="CHEBI:57540"/>
        <dbReference type="ChEBI" id="CHEBI:57945"/>
        <dbReference type="ChEBI" id="CHEBI:67139"/>
        <dbReference type="EC" id="1.17.1.8"/>
    </reaction>
</comment>
<dbReference type="Gene3D" id="3.40.50.720">
    <property type="entry name" value="NAD(P)-binding Rossmann-like Domain"/>
    <property type="match status" value="1"/>
</dbReference>
<dbReference type="Pfam" id="PF05173">
    <property type="entry name" value="DapB_C"/>
    <property type="match status" value="1"/>
</dbReference>
<evidence type="ECO:0000256" key="9">
    <source>
        <dbReference type="ARBA" id="ARBA00038983"/>
    </source>
</evidence>
<dbReference type="InterPro" id="IPR022663">
    <property type="entry name" value="DapB_C"/>
</dbReference>
<comment type="similarity">
    <text evidence="1">Belongs to the DapB family.</text>
</comment>
<dbReference type="GO" id="GO:0005829">
    <property type="term" value="C:cytosol"/>
    <property type="evidence" value="ECO:0007669"/>
    <property type="project" value="TreeGrafter"/>
</dbReference>
<gene>
    <name evidence="14" type="primary">dapB_6</name>
    <name evidence="14" type="ORF">GALL_132140</name>
</gene>
<comment type="catalytic activity">
    <reaction evidence="10">
        <text>(S)-2,3,4,5-tetrahydrodipicolinate + NADP(+) + H2O = (2S,4S)-4-hydroxy-2,3,4,5-tetrahydrodipicolinate + NADPH + H(+)</text>
        <dbReference type="Rhea" id="RHEA:35331"/>
        <dbReference type="ChEBI" id="CHEBI:15377"/>
        <dbReference type="ChEBI" id="CHEBI:15378"/>
        <dbReference type="ChEBI" id="CHEBI:16845"/>
        <dbReference type="ChEBI" id="CHEBI:57783"/>
        <dbReference type="ChEBI" id="CHEBI:58349"/>
        <dbReference type="ChEBI" id="CHEBI:67139"/>
        <dbReference type="EC" id="1.17.1.8"/>
    </reaction>
</comment>
<dbReference type="InterPro" id="IPR023940">
    <property type="entry name" value="DHDPR_bac"/>
</dbReference>
<dbReference type="PANTHER" id="PTHR20836:SF0">
    <property type="entry name" value="4-HYDROXY-TETRAHYDRODIPICOLINATE REDUCTASE 1, CHLOROPLASTIC-RELATED"/>
    <property type="match status" value="1"/>
</dbReference>
<dbReference type="EC" id="1.17.1.8" evidence="9"/>
<keyword evidence="5 14" id="KW-0560">Oxidoreductase</keyword>
<dbReference type="Pfam" id="PF01113">
    <property type="entry name" value="DapB_N"/>
    <property type="match status" value="1"/>
</dbReference>
<dbReference type="InterPro" id="IPR000846">
    <property type="entry name" value="DapB_N"/>
</dbReference>
<evidence type="ECO:0000256" key="6">
    <source>
        <dbReference type="ARBA" id="ARBA00023027"/>
    </source>
</evidence>
<evidence type="ECO:0000256" key="1">
    <source>
        <dbReference type="ARBA" id="ARBA00006642"/>
    </source>
</evidence>
<comment type="pathway">
    <text evidence="8">Amino-acid biosynthesis; L-lysine biosynthesis via DAP pathway; (S)-tetrahydrodipicolinate from L-aspartate: step 4/4.</text>
</comment>
<evidence type="ECO:0000256" key="5">
    <source>
        <dbReference type="ARBA" id="ARBA00023002"/>
    </source>
</evidence>
<accession>A0A1J5SKK2</accession>
<dbReference type="PIRSF" id="PIRSF000161">
    <property type="entry name" value="DHPR"/>
    <property type="match status" value="1"/>
</dbReference>
<evidence type="ECO:0000313" key="14">
    <source>
        <dbReference type="EMBL" id="OIR04544.1"/>
    </source>
</evidence>
<dbReference type="AlphaFoldDB" id="A0A1J5SKK2"/>
<evidence type="ECO:0000256" key="2">
    <source>
        <dbReference type="ARBA" id="ARBA00022605"/>
    </source>
</evidence>
<dbReference type="InterPro" id="IPR036291">
    <property type="entry name" value="NAD(P)-bd_dom_sf"/>
</dbReference>
<protein>
    <recommendedName>
        <fullName evidence="9">4-hydroxy-tetrahydrodipicolinate reductase</fullName>
        <ecNumber evidence="9">1.17.1.8</ecNumber>
    </recommendedName>
</protein>
<evidence type="ECO:0000259" key="13">
    <source>
        <dbReference type="Pfam" id="PF05173"/>
    </source>
</evidence>
<keyword evidence="6" id="KW-0520">NAD</keyword>
<evidence type="ECO:0000256" key="11">
    <source>
        <dbReference type="ARBA" id="ARBA00049396"/>
    </source>
</evidence>
<evidence type="ECO:0000259" key="12">
    <source>
        <dbReference type="Pfam" id="PF01113"/>
    </source>
</evidence>
<evidence type="ECO:0000256" key="7">
    <source>
        <dbReference type="ARBA" id="ARBA00023154"/>
    </source>
</evidence>
<dbReference type="GO" id="GO:0019877">
    <property type="term" value="P:diaminopimelate biosynthetic process"/>
    <property type="evidence" value="ECO:0007669"/>
    <property type="project" value="UniProtKB-KW"/>
</dbReference>
<dbReference type="Gene3D" id="3.30.360.10">
    <property type="entry name" value="Dihydrodipicolinate Reductase, domain 2"/>
    <property type="match status" value="1"/>
</dbReference>
<proteinExistence type="inferred from homology"/>
<name>A0A1J5SKK2_9ZZZZ</name>
<keyword evidence="3" id="KW-0521">NADP</keyword>
<feature type="domain" description="Dihydrodipicolinate reductase N-terminal" evidence="12">
    <location>
        <begin position="7"/>
        <end position="127"/>
    </location>
</feature>
<dbReference type="SUPFAM" id="SSF55347">
    <property type="entry name" value="Glyceraldehyde-3-phosphate dehydrogenase-like, C-terminal domain"/>
    <property type="match status" value="1"/>
</dbReference>
<organism evidence="14">
    <name type="scientific">mine drainage metagenome</name>
    <dbReference type="NCBI Taxonomy" id="410659"/>
    <lineage>
        <taxon>unclassified sequences</taxon>
        <taxon>metagenomes</taxon>
        <taxon>ecological metagenomes</taxon>
    </lineage>
</organism>
<reference evidence="14" key="1">
    <citation type="submission" date="2016-10" db="EMBL/GenBank/DDBJ databases">
        <title>Sequence of Gallionella enrichment culture.</title>
        <authorList>
            <person name="Poehlein A."/>
            <person name="Muehling M."/>
            <person name="Daniel R."/>
        </authorList>
    </citation>
    <scope>NUCLEOTIDE SEQUENCE</scope>
</reference>
<evidence type="ECO:0000256" key="3">
    <source>
        <dbReference type="ARBA" id="ARBA00022857"/>
    </source>
</evidence>
<keyword evidence="7" id="KW-0457">Lysine biosynthesis</keyword>
<sequence>MPMTHTIRVGLFGLGKAGKEVATQLQDDPAVKLCWAVRGSSHAHGNKQIFDTIPTYAASELNLPILLAEQPIDFIVDFSSADTCLSYADIASENGIGIISAVSSYKKRHLECLHTASKNTAVLYSPNITLGINFIIIAAKVLRKLAPHAGVEVIEEHFHDKKEVSGTAIRIAELLDLDADLHVNSIRVGGIVGRHEIIFGFPYQTIRLTHDSISRAAFGQGALFAIKNLCGRPNGFYTMEQLVSEAFSAALN</sequence>
<evidence type="ECO:0000256" key="10">
    <source>
        <dbReference type="ARBA" id="ARBA00049080"/>
    </source>
</evidence>
<feature type="domain" description="Dihydrodipicolinate reductase C-terminal" evidence="13">
    <location>
        <begin position="132"/>
        <end position="242"/>
    </location>
</feature>
<keyword evidence="4" id="KW-0220">Diaminopimelate biosynthesis</keyword>
<evidence type="ECO:0000256" key="4">
    <source>
        <dbReference type="ARBA" id="ARBA00022915"/>
    </source>
</evidence>
<dbReference type="GO" id="GO:0009089">
    <property type="term" value="P:lysine biosynthetic process via diaminopimelate"/>
    <property type="evidence" value="ECO:0007669"/>
    <property type="project" value="InterPro"/>
</dbReference>